<accession>A0A951UDD2</accession>
<protein>
    <submittedName>
        <fullName evidence="1">Uncharacterized protein</fullName>
    </submittedName>
</protein>
<comment type="caution">
    <text evidence="1">The sequence shown here is derived from an EMBL/GenBank/DDBJ whole genome shotgun (WGS) entry which is preliminary data.</text>
</comment>
<name>A0A951UDD2_9CYAN</name>
<evidence type="ECO:0000313" key="2">
    <source>
        <dbReference type="Proteomes" id="UP000753908"/>
    </source>
</evidence>
<dbReference type="Proteomes" id="UP000753908">
    <property type="component" value="Unassembled WGS sequence"/>
</dbReference>
<proteinExistence type="predicted"/>
<dbReference type="EMBL" id="JAHHIF010000072">
    <property type="protein sequence ID" value="MBW4548802.1"/>
    <property type="molecule type" value="Genomic_DNA"/>
</dbReference>
<dbReference type="AlphaFoldDB" id="A0A951UDD2"/>
<evidence type="ECO:0000313" key="1">
    <source>
        <dbReference type="EMBL" id="MBW4548802.1"/>
    </source>
</evidence>
<reference evidence="1" key="1">
    <citation type="submission" date="2021-05" db="EMBL/GenBank/DDBJ databases">
        <authorList>
            <person name="Pietrasiak N."/>
            <person name="Ward R."/>
            <person name="Stajich J.E."/>
            <person name="Kurbessoian T."/>
        </authorList>
    </citation>
    <scope>NUCLEOTIDE SEQUENCE</scope>
    <source>
        <strain evidence="1">CPER-KK1</strain>
    </source>
</reference>
<organism evidence="1 2">
    <name type="scientific">Symplocastrum torsivum CPER-KK1</name>
    <dbReference type="NCBI Taxonomy" id="450513"/>
    <lineage>
        <taxon>Bacteria</taxon>
        <taxon>Bacillati</taxon>
        <taxon>Cyanobacteriota</taxon>
        <taxon>Cyanophyceae</taxon>
        <taxon>Oscillatoriophycideae</taxon>
        <taxon>Oscillatoriales</taxon>
        <taxon>Microcoleaceae</taxon>
        <taxon>Symplocastrum</taxon>
    </lineage>
</organism>
<gene>
    <name evidence="1" type="ORF">KME25_31015</name>
</gene>
<reference evidence="1" key="2">
    <citation type="journal article" date="2022" name="Microbiol. Resour. Announc.">
        <title>Metagenome Sequencing to Explore Phylogenomics of Terrestrial Cyanobacteria.</title>
        <authorList>
            <person name="Ward R.D."/>
            <person name="Stajich J.E."/>
            <person name="Johansen J.R."/>
            <person name="Huntemann M."/>
            <person name="Clum A."/>
            <person name="Foster B."/>
            <person name="Foster B."/>
            <person name="Roux S."/>
            <person name="Palaniappan K."/>
            <person name="Varghese N."/>
            <person name="Mukherjee S."/>
            <person name="Reddy T.B.K."/>
            <person name="Daum C."/>
            <person name="Copeland A."/>
            <person name="Chen I.A."/>
            <person name="Ivanova N.N."/>
            <person name="Kyrpides N.C."/>
            <person name="Shapiro N."/>
            <person name="Eloe-Fadrosh E.A."/>
            <person name="Pietrasiak N."/>
        </authorList>
    </citation>
    <scope>NUCLEOTIDE SEQUENCE</scope>
    <source>
        <strain evidence="1">CPER-KK1</strain>
    </source>
</reference>
<sequence length="50" mass="5524">MKFSLKMAIRVKKLENGLLNYQASTFPESFKGSLVKGCDRTSPSIGDRSS</sequence>